<protein>
    <submittedName>
        <fullName evidence="3">INCENP_ARK-bind domain-containing protein</fullName>
    </submittedName>
</protein>
<evidence type="ECO:0000313" key="3">
    <source>
        <dbReference type="WBParaSite" id="maker-unitig_26971-snap-gene-0.1-mRNA-1"/>
    </source>
</evidence>
<feature type="region of interest" description="Disordered" evidence="1">
    <location>
        <begin position="263"/>
        <end position="324"/>
    </location>
</feature>
<reference evidence="3" key="1">
    <citation type="submission" date="2016-11" db="UniProtKB">
        <authorList>
            <consortium name="WormBaseParasite"/>
        </authorList>
    </citation>
    <scope>IDENTIFICATION</scope>
</reference>
<feature type="region of interest" description="Disordered" evidence="1">
    <location>
        <begin position="41"/>
        <end position="135"/>
    </location>
</feature>
<evidence type="ECO:0000256" key="1">
    <source>
        <dbReference type="SAM" id="MobiDB-lite"/>
    </source>
</evidence>
<feature type="compositionally biased region" description="Acidic residues" evidence="1">
    <location>
        <begin position="91"/>
        <end position="116"/>
    </location>
</feature>
<feature type="region of interest" description="Disordered" evidence="1">
    <location>
        <begin position="175"/>
        <end position="219"/>
    </location>
</feature>
<sequence length="324" mass="33894">PRDVRATARCLDRYQLSPEDAAFVRDSYPAVWAAYQDSLATGGRRQLDHRRGGGGPGGQAPSVSVRARRRVADDAPTRGLALTTPRRREEADDGPEDSDDSDDGGEPAGDETDNEEADRPPARKRRGAEAAAVFKHAKSSAAIQLRLHQRVDVCRCATMLTFDVDEERRWRRRRRSAAAAPSAPPAAAAAPAEQPDGGGVARRSPAPASRTRAKEPLSAAAASLALAAPDDLGVELHGLSVFAGASSVVSASASASRAAVSSVSSIHGGWEQRSAAKARGQPTIQRFAGSAAAPRPPRGRPPRPQANVDALPAPPPSSAVCRSP</sequence>
<dbReference type="AlphaFoldDB" id="A0A1I8FAN2"/>
<organism evidence="2 3">
    <name type="scientific">Macrostomum lignano</name>
    <dbReference type="NCBI Taxonomy" id="282301"/>
    <lineage>
        <taxon>Eukaryota</taxon>
        <taxon>Metazoa</taxon>
        <taxon>Spiralia</taxon>
        <taxon>Lophotrochozoa</taxon>
        <taxon>Platyhelminthes</taxon>
        <taxon>Rhabditophora</taxon>
        <taxon>Macrostomorpha</taxon>
        <taxon>Macrostomida</taxon>
        <taxon>Macrostomidae</taxon>
        <taxon>Macrostomum</taxon>
    </lineage>
</organism>
<proteinExistence type="predicted"/>
<evidence type="ECO:0000313" key="2">
    <source>
        <dbReference type="Proteomes" id="UP000095280"/>
    </source>
</evidence>
<name>A0A1I8FAN2_9PLAT</name>
<dbReference type="WBParaSite" id="maker-unitig_26971-snap-gene-0.1-mRNA-1">
    <property type="protein sequence ID" value="maker-unitig_26971-snap-gene-0.1-mRNA-1"/>
    <property type="gene ID" value="maker-unitig_26971-snap-gene-0.1"/>
</dbReference>
<feature type="compositionally biased region" description="Low complexity" evidence="1">
    <location>
        <begin position="177"/>
        <end position="192"/>
    </location>
</feature>
<keyword evidence="2" id="KW-1185">Reference proteome</keyword>
<feature type="compositionally biased region" description="Low complexity" evidence="1">
    <location>
        <begin position="201"/>
        <end position="219"/>
    </location>
</feature>
<accession>A0A1I8FAN2</accession>
<dbReference type="Proteomes" id="UP000095280">
    <property type="component" value="Unplaced"/>
</dbReference>